<dbReference type="PANTHER" id="PTHR11695:SF294">
    <property type="entry name" value="RETICULON-4-INTERACTING PROTEIN 1, MITOCHONDRIAL"/>
    <property type="match status" value="1"/>
</dbReference>
<evidence type="ECO:0000313" key="2">
    <source>
        <dbReference type="EMBL" id="TIH39926.1"/>
    </source>
</evidence>
<dbReference type="InterPro" id="IPR013154">
    <property type="entry name" value="ADH-like_N"/>
</dbReference>
<dbReference type="CDD" id="cd05289">
    <property type="entry name" value="MDR_like_2"/>
    <property type="match status" value="1"/>
</dbReference>
<dbReference type="InterPro" id="IPR011032">
    <property type="entry name" value="GroES-like_sf"/>
</dbReference>
<dbReference type="RefSeq" id="WP_136640922.1">
    <property type="nucleotide sequence ID" value="NZ_QYRT01000005.1"/>
</dbReference>
<dbReference type="GO" id="GO:0016491">
    <property type="term" value="F:oxidoreductase activity"/>
    <property type="evidence" value="ECO:0007669"/>
    <property type="project" value="InterPro"/>
</dbReference>
<gene>
    <name evidence="2" type="ORF">D4765_03980</name>
</gene>
<keyword evidence="3" id="KW-1185">Reference proteome</keyword>
<dbReference type="Pfam" id="PF00107">
    <property type="entry name" value="ADH_zinc_N"/>
    <property type="match status" value="1"/>
</dbReference>
<dbReference type="PANTHER" id="PTHR11695">
    <property type="entry name" value="ALCOHOL DEHYDROGENASE RELATED"/>
    <property type="match status" value="1"/>
</dbReference>
<reference evidence="2 3" key="1">
    <citation type="journal article" date="2019" name="Microorganisms">
        <title>Systematic Affiliation and Genome Analysis of Subtercola vilae DB165(T) with Particular Emphasis on Cold Adaptation of an Isolate from a High-Altitude Cold Volcano Lake.</title>
        <authorList>
            <person name="Villalobos A.S."/>
            <person name="Wiese J."/>
            <person name="Imhoff J.F."/>
            <person name="Dorador C."/>
            <person name="Keller A."/>
            <person name="Hentschel U."/>
        </authorList>
    </citation>
    <scope>NUCLEOTIDE SEQUENCE [LARGE SCALE GENOMIC DNA]</scope>
    <source>
        <strain evidence="2 3">DB165</strain>
    </source>
</reference>
<dbReference type="Gene3D" id="3.90.180.10">
    <property type="entry name" value="Medium-chain alcohol dehydrogenases, catalytic domain"/>
    <property type="match status" value="1"/>
</dbReference>
<name>A0A4T2CB01_9MICO</name>
<accession>A0A4T2CB01</accession>
<dbReference type="SUPFAM" id="SSF50129">
    <property type="entry name" value="GroES-like"/>
    <property type="match status" value="1"/>
</dbReference>
<protein>
    <submittedName>
        <fullName evidence="2">NADP-dependent oxidoreductase</fullName>
    </submittedName>
</protein>
<dbReference type="Pfam" id="PF13602">
    <property type="entry name" value="ADH_zinc_N_2"/>
    <property type="match status" value="1"/>
</dbReference>
<evidence type="ECO:0000259" key="1">
    <source>
        <dbReference type="SMART" id="SM00829"/>
    </source>
</evidence>
<dbReference type="Gene3D" id="3.40.50.720">
    <property type="entry name" value="NAD(P)-binding Rossmann-like Domain"/>
    <property type="match status" value="1"/>
</dbReference>
<sequence length="330" mass="35462">MSRIAATTKSVQFSEFGGVEVLDLVETAMPHPGPGEVLVEVLVAGINHIEAYIRRGLFADEVATANPQTQGSDFAGIVLEVGEGVTKFRRNSEVLGHARMSSQAYHVVVSADNLVEKPRQLAWEVAGALFLAGLAAHELIDAVHVSEGETVVVSAAAGGVGSMEVQLAKARGANVIGTCGERNFDYLRQLGVKPVIYGDGIVERIEKLAPDGVAAYIDNFGQDGSEIADKLGVDSSRFRSSNDRKIIELAAITPDAELARHNTQVLEKLTKMTAEHSLTVLISGYYPIHLVRQAFDDLEKHHARGKIVLGMRPAHNVSVMKARDIADARP</sequence>
<evidence type="ECO:0000313" key="3">
    <source>
        <dbReference type="Proteomes" id="UP000306192"/>
    </source>
</evidence>
<organism evidence="2 3">
    <name type="scientific">Subtercola vilae</name>
    <dbReference type="NCBI Taxonomy" id="2056433"/>
    <lineage>
        <taxon>Bacteria</taxon>
        <taxon>Bacillati</taxon>
        <taxon>Actinomycetota</taxon>
        <taxon>Actinomycetes</taxon>
        <taxon>Micrococcales</taxon>
        <taxon>Microbacteriaceae</taxon>
        <taxon>Subtercola</taxon>
    </lineage>
</organism>
<dbReference type="EMBL" id="QYRT01000005">
    <property type="protein sequence ID" value="TIH39926.1"/>
    <property type="molecule type" value="Genomic_DNA"/>
</dbReference>
<comment type="caution">
    <text evidence="2">The sequence shown here is derived from an EMBL/GenBank/DDBJ whole genome shotgun (WGS) entry which is preliminary data.</text>
</comment>
<feature type="domain" description="Enoyl reductase (ER)" evidence="1">
    <location>
        <begin position="17"/>
        <end position="309"/>
    </location>
</feature>
<dbReference type="AlphaFoldDB" id="A0A4T2CB01"/>
<dbReference type="Proteomes" id="UP000306192">
    <property type="component" value="Unassembled WGS sequence"/>
</dbReference>
<proteinExistence type="predicted"/>
<dbReference type="InterPro" id="IPR036291">
    <property type="entry name" value="NAD(P)-bd_dom_sf"/>
</dbReference>
<dbReference type="OrthoDB" id="3727682at2"/>
<dbReference type="InterPro" id="IPR020843">
    <property type="entry name" value="ER"/>
</dbReference>
<dbReference type="InterPro" id="IPR050700">
    <property type="entry name" value="YIM1/Zinc_Alcohol_DH_Fams"/>
</dbReference>
<dbReference type="Pfam" id="PF08240">
    <property type="entry name" value="ADH_N"/>
    <property type="match status" value="1"/>
</dbReference>
<dbReference type="SUPFAM" id="SSF51735">
    <property type="entry name" value="NAD(P)-binding Rossmann-fold domains"/>
    <property type="match status" value="1"/>
</dbReference>
<dbReference type="InterPro" id="IPR013149">
    <property type="entry name" value="ADH-like_C"/>
</dbReference>
<dbReference type="SMART" id="SM00829">
    <property type="entry name" value="PKS_ER"/>
    <property type="match status" value="1"/>
</dbReference>